<name>A0A1M5L8D8_9BRAD</name>
<keyword evidence="3" id="KW-0670">Pyruvate</keyword>
<gene>
    <name evidence="3" type="ORF">SAMN05444169_3328</name>
</gene>
<accession>A0A1M5L8D8</accession>
<dbReference type="Proteomes" id="UP000190675">
    <property type="component" value="Chromosome I"/>
</dbReference>
<dbReference type="Pfam" id="PF01361">
    <property type="entry name" value="Tautomerase"/>
    <property type="match status" value="1"/>
</dbReference>
<dbReference type="InterPro" id="IPR006311">
    <property type="entry name" value="TAT_signal"/>
</dbReference>
<reference evidence="3 4" key="1">
    <citation type="submission" date="2016-11" db="EMBL/GenBank/DDBJ databases">
        <authorList>
            <person name="Jaros S."/>
            <person name="Januszkiewicz K."/>
            <person name="Wedrychowicz H."/>
        </authorList>
    </citation>
    <scope>NUCLEOTIDE SEQUENCE [LARGE SCALE GENOMIC DNA]</scope>
    <source>
        <strain evidence="3 4">GAS242</strain>
    </source>
</reference>
<evidence type="ECO:0000256" key="1">
    <source>
        <dbReference type="ARBA" id="ARBA00023235"/>
    </source>
</evidence>
<evidence type="ECO:0000313" key="3">
    <source>
        <dbReference type="EMBL" id="SHG61278.1"/>
    </source>
</evidence>
<dbReference type="AlphaFoldDB" id="A0A1M5L8D8"/>
<dbReference type="GO" id="GO:0016853">
    <property type="term" value="F:isomerase activity"/>
    <property type="evidence" value="ECO:0007669"/>
    <property type="project" value="UniProtKB-KW"/>
</dbReference>
<dbReference type="InterPro" id="IPR014347">
    <property type="entry name" value="Tautomerase/MIF_sf"/>
</dbReference>
<organism evidence="3 4">
    <name type="scientific">Bradyrhizobium erythrophlei</name>
    <dbReference type="NCBI Taxonomy" id="1437360"/>
    <lineage>
        <taxon>Bacteria</taxon>
        <taxon>Pseudomonadati</taxon>
        <taxon>Pseudomonadota</taxon>
        <taxon>Alphaproteobacteria</taxon>
        <taxon>Hyphomicrobiales</taxon>
        <taxon>Nitrobacteraceae</taxon>
        <taxon>Bradyrhizobium</taxon>
    </lineage>
</organism>
<proteinExistence type="predicted"/>
<dbReference type="Gene3D" id="3.30.429.10">
    <property type="entry name" value="Macrophage Migration Inhibitory Factor"/>
    <property type="match status" value="1"/>
</dbReference>
<protein>
    <submittedName>
        <fullName evidence="3">Phenylpyruvate tautomerase PptA, 4-oxalocrotonate tautomerase family</fullName>
    </submittedName>
</protein>
<dbReference type="InterPro" id="IPR004370">
    <property type="entry name" value="4-OT-like_dom"/>
</dbReference>
<feature type="domain" description="4-oxalocrotonate tautomerase-like" evidence="2">
    <location>
        <begin position="54"/>
        <end position="114"/>
    </location>
</feature>
<evidence type="ECO:0000259" key="2">
    <source>
        <dbReference type="Pfam" id="PF01361"/>
    </source>
</evidence>
<sequence length="119" mass="12421">MNMKNRPNNHADSQEGARLNRRAVLMTAVVAAGSVAGVSPALTDSAPAANYGAPLVELQVPTGVLTLEQKGAMIKGITDVVLNAMKQPPDPVRKSFVQIIETAEGGFGVNGQVFVPRGK</sequence>
<dbReference type="PROSITE" id="PS51318">
    <property type="entry name" value="TAT"/>
    <property type="match status" value="1"/>
</dbReference>
<dbReference type="RefSeq" id="WP_079566889.1">
    <property type="nucleotide sequence ID" value="NZ_LT670818.1"/>
</dbReference>
<keyword evidence="1" id="KW-0413">Isomerase</keyword>
<evidence type="ECO:0000313" key="4">
    <source>
        <dbReference type="Proteomes" id="UP000190675"/>
    </source>
</evidence>
<dbReference type="EMBL" id="LT670818">
    <property type="protein sequence ID" value="SHG61278.1"/>
    <property type="molecule type" value="Genomic_DNA"/>
</dbReference>
<dbReference type="SUPFAM" id="SSF55331">
    <property type="entry name" value="Tautomerase/MIF"/>
    <property type="match status" value="1"/>
</dbReference>